<feature type="transmembrane region" description="Helical" evidence="11">
    <location>
        <begin position="275"/>
        <end position="295"/>
    </location>
</feature>
<dbReference type="Pfam" id="PF12804">
    <property type="entry name" value="NTP_transf_3"/>
    <property type="match status" value="1"/>
</dbReference>
<comment type="catalytic activity">
    <reaction evidence="1">
        <text>1D-myo-inositol 3-phosphate + CTP + H(+) = CDP-1L-myo-inositol + diphosphate</text>
        <dbReference type="Rhea" id="RHEA:30647"/>
        <dbReference type="ChEBI" id="CHEBI:15378"/>
        <dbReference type="ChEBI" id="CHEBI:33019"/>
        <dbReference type="ChEBI" id="CHEBI:37563"/>
        <dbReference type="ChEBI" id="CHEBI:58401"/>
        <dbReference type="ChEBI" id="CHEBI:62573"/>
        <dbReference type="EC" id="2.7.7.74"/>
    </reaction>
</comment>
<dbReference type="Proteomes" id="UP000000467">
    <property type="component" value="Chromosome"/>
</dbReference>
<keyword evidence="11" id="KW-0812">Transmembrane</keyword>
<dbReference type="Gene3D" id="3.90.550.10">
    <property type="entry name" value="Spore Coat Polysaccharide Biosynthesis Protein SpsA, Chain A"/>
    <property type="match status" value="1"/>
</dbReference>
<dbReference type="InterPro" id="IPR000462">
    <property type="entry name" value="CDP-OH_P_trans"/>
</dbReference>
<evidence type="ECO:0000259" key="12">
    <source>
        <dbReference type="Pfam" id="PF12804"/>
    </source>
</evidence>
<dbReference type="GO" id="GO:0008654">
    <property type="term" value="P:phospholipid biosynthetic process"/>
    <property type="evidence" value="ECO:0007669"/>
    <property type="project" value="InterPro"/>
</dbReference>
<dbReference type="AlphaFoldDB" id="K4LHD8"/>
<dbReference type="PANTHER" id="PTHR43584:SF8">
    <property type="entry name" value="N-ACETYLMURAMATE ALPHA-1-PHOSPHATE URIDYLYLTRANSFERASE"/>
    <property type="match status" value="1"/>
</dbReference>
<keyword evidence="11" id="KW-1133">Transmembrane helix</keyword>
<evidence type="ECO:0000256" key="6">
    <source>
        <dbReference type="ARBA" id="ARBA00018322"/>
    </source>
</evidence>
<dbReference type="EC" id="2.7.8.34" evidence="5"/>
<evidence type="ECO:0000256" key="2">
    <source>
        <dbReference type="ARBA" id="ARBA00006982"/>
    </source>
</evidence>
<dbReference type="OrthoDB" id="9803871at2"/>
<keyword evidence="8 13" id="KW-0548">Nucleotidyltransferase</keyword>
<dbReference type="InterPro" id="IPR050065">
    <property type="entry name" value="GlmU-like"/>
</dbReference>
<keyword evidence="11" id="KW-0472">Membrane</keyword>
<dbReference type="EC" id="2.7.7.74" evidence="4"/>
<sequence>MKALVIAAGEGRRFRERGYKGPKPLYPLLGLSLLERTLLTLRAVGIRDIVLVIGYRGEEIKSYLGSGEKLGIRIEYVINESWELGNGSSVLAAREALEGESSFLLTMADHIFSPDVFKSLLAVRPRDRKIYVGADFKLDRVFDLQEATKIAIADGKIKAIGKELQEFQAVDCGAFHATPALFEALAEAQAHGEYTLSEGIAVLASQGCALVCDIGEAWWIDVDHPGDAEVARKLLLSHLPSRRDGLVARYINRKFSVPLTALLASTHLQPNHITLVSGLLCVAAALLFAWGYPIWGGLTAQLASIIDGVDGELARVKFLASSFGELLDSVLDRYCDGLILIGMALGAWEEGRGLVVLLFVALALLGAPMSMLMKEKFRTATGKPYLPEGEGLLVNLLLGNRDGRLFVVMLTGLFQSPLAGLVVLGITPHLLVLFRLRKMRALIAGR</sequence>
<feature type="transmembrane region" description="Helical" evidence="11">
    <location>
        <begin position="405"/>
        <end position="434"/>
    </location>
</feature>
<dbReference type="SUPFAM" id="SSF53448">
    <property type="entry name" value="Nucleotide-diphospho-sugar transferases"/>
    <property type="match status" value="1"/>
</dbReference>
<dbReference type="Gene3D" id="1.20.120.1760">
    <property type="match status" value="1"/>
</dbReference>
<evidence type="ECO:0000256" key="8">
    <source>
        <dbReference type="ARBA" id="ARBA00022695"/>
    </source>
</evidence>
<dbReference type="EMBL" id="CP003732">
    <property type="protein sequence ID" value="AFV12273.1"/>
    <property type="molecule type" value="Genomic_DNA"/>
</dbReference>
<protein>
    <recommendedName>
        <fullName evidence="6">Bifunctional IPC transferase and DIPP synthase</fullName>
        <ecNumber evidence="4">2.7.7.74</ecNumber>
        <ecNumber evidence="5">2.7.8.34</ecNumber>
    </recommendedName>
</protein>
<dbReference type="InterPro" id="IPR043130">
    <property type="entry name" value="CDP-OH_PTrfase_TM_dom"/>
</dbReference>
<comment type="similarity">
    <text evidence="10">Belongs to the CDP-alcohol phosphatidyltransferase class-I family.</text>
</comment>
<comment type="catalytic activity">
    <reaction evidence="9">
        <text>CDP-1L-myo-inositol + 1D-myo-inositol 3-phosphate = bis(1L-myo-inositol) 3,1'-phosphate 1-phosphate + CMP + H(+)</text>
        <dbReference type="Rhea" id="RHEA:31327"/>
        <dbReference type="ChEBI" id="CHEBI:15378"/>
        <dbReference type="ChEBI" id="CHEBI:58401"/>
        <dbReference type="ChEBI" id="CHEBI:60377"/>
        <dbReference type="ChEBI" id="CHEBI:62573"/>
        <dbReference type="ChEBI" id="CHEBI:62576"/>
        <dbReference type="EC" id="2.7.8.34"/>
    </reaction>
</comment>
<evidence type="ECO:0000256" key="9">
    <source>
        <dbReference type="ARBA" id="ARBA00049235"/>
    </source>
</evidence>
<evidence type="ECO:0000256" key="4">
    <source>
        <dbReference type="ARBA" id="ARBA00012504"/>
    </source>
</evidence>
<dbReference type="STRING" id="1089553.Tph_c20790"/>
<dbReference type="PROSITE" id="PS00379">
    <property type="entry name" value="CDP_ALCOHOL_P_TRANSF"/>
    <property type="match status" value="1"/>
</dbReference>
<evidence type="ECO:0000256" key="3">
    <source>
        <dbReference type="ARBA" id="ARBA00007897"/>
    </source>
</evidence>
<dbReference type="Pfam" id="PF01066">
    <property type="entry name" value="CDP-OH_P_transf"/>
    <property type="match status" value="1"/>
</dbReference>
<evidence type="ECO:0000256" key="1">
    <source>
        <dbReference type="ARBA" id="ARBA00000729"/>
    </source>
</evidence>
<evidence type="ECO:0000256" key="5">
    <source>
        <dbReference type="ARBA" id="ARBA00013268"/>
    </source>
</evidence>
<evidence type="ECO:0000256" key="10">
    <source>
        <dbReference type="RuleBase" id="RU003750"/>
    </source>
</evidence>
<dbReference type="eggNOG" id="COG1213">
    <property type="taxonomic scope" value="Bacteria"/>
</dbReference>
<dbReference type="eggNOG" id="COG0558">
    <property type="taxonomic scope" value="Bacteria"/>
</dbReference>
<dbReference type="KEGG" id="tpz:Tph_c20790"/>
<feature type="domain" description="MobA-like NTP transferase" evidence="12">
    <location>
        <begin position="3"/>
        <end position="130"/>
    </location>
</feature>
<gene>
    <name evidence="13" type="ordered locus">Tph_c20790</name>
</gene>
<evidence type="ECO:0000313" key="13">
    <source>
        <dbReference type="EMBL" id="AFV12273.1"/>
    </source>
</evidence>
<reference evidence="13 14" key="1">
    <citation type="journal article" date="2012" name="BMC Genomics">
        <title>Genome-guided analysis of physiological and morphological traits of the fermentative acetate oxidizer Thermacetogenium phaeum.</title>
        <authorList>
            <person name="Oehler D."/>
            <person name="Poehlein A."/>
            <person name="Leimbach A."/>
            <person name="Muller N."/>
            <person name="Daniel R."/>
            <person name="Gottschalk G."/>
            <person name="Schink B."/>
        </authorList>
    </citation>
    <scope>NUCLEOTIDE SEQUENCE [LARGE SCALE GENOMIC DNA]</scope>
    <source>
        <strain evidence="14">ATCC BAA-254 / DSM 26808 / PB</strain>
    </source>
</reference>
<dbReference type="InterPro" id="IPR029044">
    <property type="entry name" value="Nucleotide-diphossugar_trans"/>
</dbReference>
<evidence type="ECO:0000256" key="11">
    <source>
        <dbReference type="SAM" id="Phobius"/>
    </source>
</evidence>
<comment type="similarity">
    <text evidence="2">In the C-terminal section; belongs to the CDP-alcohol phosphatidyltransferase class-I family.</text>
</comment>
<dbReference type="GO" id="GO:0016020">
    <property type="term" value="C:membrane"/>
    <property type="evidence" value="ECO:0007669"/>
    <property type="project" value="InterPro"/>
</dbReference>
<proteinExistence type="inferred from homology"/>
<dbReference type="PANTHER" id="PTHR43584">
    <property type="entry name" value="NUCLEOTIDYL TRANSFERASE"/>
    <property type="match status" value="1"/>
</dbReference>
<comment type="similarity">
    <text evidence="3">In the N-terminal section; belongs to the MobA family.</text>
</comment>
<keyword evidence="14" id="KW-1185">Reference proteome</keyword>
<dbReference type="InterPro" id="IPR048254">
    <property type="entry name" value="CDP_ALCOHOL_P_TRANSF_CS"/>
</dbReference>
<name>K4LHD8_THEPS</name>
<evidence type="ECO:0000313" key="14">
    <source>
        <dbReference type="Proteomes" id="UP000000467"/>
    </source>
</evidence>
<dbReference type="GO" id="GO:0016779">
    <property type="term" value="F:nucleotidyltransferase activity"/>
    <property type="evidence" value="ECO:0007669"/>
    <property type="project" value="UniProtKB-KW"/>
</dbReference>
<dbReference type="RefSeq" id="WP_015051148.1">
    <property type="nucleotide sequence ID" value="NC_018870.1"/>
</dbReference>
<keyword evidence="7 10" id="KW-0808">Transferase</keyword>
<feature type="transmembrane region" description="Helical" evidence="11">
    <location>
        <begin position="353"/>
        <end position="373"/>
    </location>
</feature>
<dbReference type="InterPro" id="IPR025877">
    <property type="entry name" value="MobA-like_NTP_Trfase"/>
</dbReference>
<dbReference type="HOGENOM" id="CLU_643435_0_0_9"/>
<organism evidence="13 14">
    <name type="scientific">Thermacetogenium phaeum (strain ATCC BAA-254 / DSM 26808 / PB)</name>
    <dbReference type="NCBI Taxonomy" id="1089553"/>
    <lineage>
        <taxon>Bacteria</taxon>
        <taxon>Bacillati</taxon>
        <taxon>Bacillota</taxon>
        <taxon>Clostridia</taxon>
        <taxon>Thermoanaerobacterales</taxon>
        <taxon>Thermoanaerobacteraceae</taxon>
        <taxon>Thermacetogenium</taxon>
    </lineage>
</organism>
<accession>K4LHD8</accession>
<evidence type="ECO:0000256" key="7">
    <source>
        <dbReference type="ARBA" id="ARBA00022679"/>
    </source>
</evidence>
<dbReference type="GO" id="GO:0016780">
    <property type="term" value="F:phosphotransferase activity, for other substituted phosphate groups"/>
    <property type="evidence" value="ECO:0007669"/>
    <property type="project" value="InterPro"/>
</dbReference>